<dbReference type="Gene3D" id="3.10.50.40">
    <property type="match status" value="1"/>
</dbReference>
<feature type="compositionally biased region" description="Polar residues" evidence="11">
    <location>
        <begin position="53"/>
        <end position="65"/>
    </location>
</feature>
<dbReference type="SUPFAM" id="SSF54534">
    <property type="entry name" value="FKBP-like"/>
    <property type="match status" value="1"/>
</dbReference>
<feature type="compositionally biased region" description="Polar residues" evidence="11">
    <location>
        <begin position="31"/>
        <end position="40"/>
    </location>
</feature>
<comment type="catalytic activity">
    <reaction evidence="1 10">
        <text>[protein]-peptidylproline (omega=180) = [protein]-peptidylproline (omega=0)</text>
        <dbReference type="Rhea" id="RHEA:16237"/>
        <dbReference type="Rhea" id="RHEA-COMP:10747"/>
        <dbReference type="Rhea" id="RHEA-COMP:10748"/>
        <dbReference type="ChEBI" id="CHEBI:83833"/>
        <dbReference type="ChEBI" id="CHEBI:83834"/>
        <dbReference type="EC" id="5.2.1.8"/>
    </reaction>
</comment>
<dbReference type="InterPro" id="IPR001179">
    <property type="entry name" value="PPIase_FKBP_dom"/>
</dbReference>
<reference evidence="14 15" key="1">
    <citation type="submission" date="2020-08" db="EMBL/GenBank/DDBJ databases">
        <authorList>
            <person name="Liu C."/>
            <person name="Sun Q."/>
        </authorList>
    </citation>
    <scope>NUCLEOTIDE SEQUENCE [LARGE SCALE GENOMIC DNA]</scope>
    <source>
        <strain evidence="14 15">NSJ-29</strain>
    </source>
</reference>
<dbReference type="GO" id="GO:0005737">
    <property type="term" value="C:cytoplasm"/>
    <property type="evidence" value="ECO:0007669"/>
    <property type="project" value="UniProtKB-SubCell"/>
</dbReference>
<dbReference type="FunFam" id="3.10.50.40:FF:000001">
    <property type="entry name" value="Trigger factor"/>
    <property type="match status" value="1"/>
</dbReference>
<keyword evidence="5 10" id="KW-0697">Rotamase</keyword>
<dbReference type="InterPro" id="IPR027304">
    <property type="entry name" value="Trigger_fact/SurA_dom_sf"/>
</dbReference>
<evidence type="ECO:0000313" key="14">
    <source>
        <dbReference type="EMBL" id="QNM08619.1"/>
    </source>
</evidence>
<evidence type="ECO:0000256" key="7">
    <source>
        <dbReference type="ARBA" id="ARBA00023235"/>
    </source>
</evidence>
<evidence type="ECO:0000256" key="9">
    <source>
        <dbReference type="ARBA" id="ARBA00024849"/>
    </source>
</evidence>
<dbReference type="AlphaFoldDB" id="A0A7G9GCT7"/>
<dbReference type="EC" id="5.2.1.8" evidence="10"/>
<accession>A0A7G9GCT7</accession>
<comment type="subcellular location">
    <subcellularLocation>
        <location evidence="2">Cytoplasm</location>
    </subcellularLocation>
</comment>
<evidence type="ECO:0000256" key="12">
    <source>
        <dbReference type="SAM" id="SignalP"/>
    </source>
</evidence>
<dbReference type="PROSITE" id="PS51257">
    <property type="entry name" value="PROKAR_LIPOPROTEIN"/>
    <property type="match status" value="1"/>
</dbReference>
<comment type="function">
    <text evidence="9">Involved in protein export. Acts as a chaperone by maintaining the newly synthesized protein in an open conformation. Functions as a peptidyl-prolyl cis-trans isomerase.</text>
</comment>
<keyword evidence="8" id="KW-0131">Cell cycle</keyword>
<keyword evidence="6" id="KW-0143">Chaperone</keyword>
<evidence type="ECO:0000256" key="6">
    <source>
        <dbReference type="ARBA" id="ARBA00023186"/>
    </source>
</evidence>
<feature type="domain" description="PPIase FKBP-type" evidence="13">
    <location>
        <begin position="121"/>
        <end position="181"/>
    </location>
</feature>
<evidence type="ECO:0000256" key="11">
    <source>
        <dbReference type="SAM" id="MobiDB-lite"/>
    </source>
</evidence>
<dbReference type="InterPro" id="IPR046357">
    <property type="entry name" value="PPIase_dom_sf"/>
</dbReference>
<evidence type="ECO:0000256" key="5">
    <source>
        <dbReference type="ARBA" id="ARBA00023110"/>
    </source>
</evidence>
<dbReference type="GO" id="GO:0003755">
    <property type="term" value="F:peptidyl-prolyl cis-trans isomerase activity"/>
    <property type="evidence" value="ECO:0007669"/>
    <property type="project" value="UniProtKB-KW"/>
</dbReference>
<proteinExistence type="inferred from homology"/>
<dbReference type="NCBIfam" id="TIGR00115">
    <property type="entry name" value="tig"/>
    <property type="match status" value="1"/>
</dbReference>
<dbReference type="Pfam" id="PF00254">
    <property type="entry name" value="FKBP_C"/>
    <property type="match status" value="1"/>
</dbReference>
<dbReference type="SUPFAM" id="SSF109998">
    <property type="entry name" value="Triger factor/SurA peptide-binding domain-like"/>
    <property type="match status" value="1"/>
</dbReference>
<comment type="similarity">
    <text evidence="3">Belongs to the FKBP-type PPIase family. Tig subfamily.</text>
</comment>
<organism evidence="14 15">
    <name type="scientific">Wansuia hejianensis</name>
    <dbReference type="NCBI Taxonomy" id="2763667"/>
    <lineage>
        <taxon>Bacteria</taxon>
        <taxon>Bacillati</taxon>
        <taxon>Bacillota</taxon>
        <taxon>Clostridia</taxon>
        <taxon>Lachnospirales</taxon>
        <taxon>Lachnospiraceae</taxon>
        <taxon>Wansuia</taxon>
    </lineage>
</organism>
<keyword evidence="12" id="KW-0732">Signal</keyword>
<evidence type="ECO:0000259" key="13">
    <source>
        <dbReference type="PROSITE" id="PS50059"/>
    </source>
</evidence>
<dbReference type="PIRSF" id="PIRSF003095">
    <property type="entry name" value="Trigger_factor"/>
    <property type="match status" value="1"/>
</dbReference>
<keyword evidence="15" id="KW-1185">Reference proteome</keyword>
<dbReference type="KEGG" id="whj:H9Q79_17490"/>
<dbReference type="Gene3D" id="1.10.3120.10">
    <property type="entry name" value="Trigger factor, C-terminal domain"/>
    <property type="match status" value="1"/>
</dbReference>
<feature type="signal peptide" evidence="12">
    <location>
        <begin position="1"/>
        <end position="17"/>
    </location>
</feature>
<dbReference type="InterPro" id="IPR008880">
    <property type="entry name" value="Trigger_fac_C"/>
</dbReference>
<dbReference type="Pfam" id="PF05698">
    <property type="entry name" value="Trigger_C"/>
    <property type="match status" value="1"/>
</dbReference>
<feature type="region of interest" description="Disordered" evidence="11">
    <location>
        <begin position="22"/>
        <end position="66"/>
    </location>
</feature>
<evidence type="ECO:0000313" key="15">
    <source>
        <dbReference type="Proteomes" id="UP000515860"/>
    </source>
</evidence>
<feature type="chain" id="PRO_5029004836" description="peptidylprolyl isomerase" evidence="12">
    <location>
        <begin position="18"/>
        <end position="388"/>
    </location>
</feature>
<evidence type="ECO:0000256" key="1">
    <source>
        <dbReference type="ARBA" id="ARBA00000971"/>
    </source>
</evidence>
<keyword evidence="4" id="KW-0132">Cell division</keyword>
<dbReference type="RefSeq" id="WP_249328835.1">
    <property type="nucleotide sequence ID" value="NZ_CP060635.1"/>
</dbReference>
<keyword evidence="7 10" id="KW-0413">Isomerase</keyword>
<evidence type="ECO:0000256" key="8">
    <source>
        <dbReference type="ARBA" id="ARBA00023306"/>
    </source>
</evidence>
<dbReference type="InterPro" id="IPR005215">
    <property type="entry name" value="Trig_fac"/>
</dbReference>
<dbReference type="GO" id="GO:0015031">
    <property type="term" value="P:protein transport"/>
    <property type="evidence" value="ECO:0007669"/>
    <property type="project" value="InterPro"/>
</dbReference>
<gene>
    <name evidence="14" type="primary">tig</name>
    <name evidence="14" type="ORF">H9Q79_17490</name>
</gene>
<protein>
    <recommendedName>
        <fullName evidence="10">peptidylprolyl isomerase</fullName>
        <ecNumber evidence="10">5.2.1.8</ecNumber>
    </recommendedName>
</protein>
<dbReference type="InterPro" id="IPR037041">
    <property type="entry name" value="Trigger_fac_C_sf"/>
</dbReference>
<evidence type="ECO:0000256" key="10">
    <source>
        <dbReference type="PROSITE-ProRule" id="PRU00277"/>
    </source>
</evidence>
<evidence type="ECO:0000256" key="4">
    <source>
        <dbReference type="ARBA" id="ARBA00022618"/>
    </source>
</evidence>
<dbReference type="PROSITE" id="PS50059">
    <property type="entry name" value="FKBP_PPIASE"/>
    <property type="match status" value="1"/>
</dbReference>
<sequence length="388" mass="42600">MRKKRILAILCLATALAATGCSNDTVDKDQGTTSESGKSNDTAEEGASDGKSSDISSVEPDTTPITEGDFALADCVKLGEYKGLKLTRSVEAVSEEDVDSYVASQMNVEEVTDAKATVQQGDTVNIAYEGTRDGVAFEGGTSSSYDLVIGSGRFIEGFEDGIIGMKAGESRDLDLTFPENYKTEDLRGAAVVFHVTVNKISRAPELTDEWVLENTDGEYTTAEEFRQFARDNLETNKQNSALQAMRQDAWRQVEEGTEFLQLPRAYVEEGETEFESGVKQEAAYSGMELDAYIEANGLSQEQYENRKEQYGRAAAKSRLMLDALQEAEGLSTEDEEYQEGLEKLAESYGVDADTLVASYGQNTVEQYIMTSRVLDRLLSYADITDETE</sequence>
<dbReference type="EMBL" id="CP060635">
    <property type="protein sequence ID" value="QNM08619.1"/>
    <property type="molecule type" value="Genomic_DNA"/>
</dbReference>
<evidence type="ECO:0000256" key="3">
    <source>
        <dbReference type="ARBA" id="ARBA00005464"/>
    </source>
</evidence>
<dbReference type="GO" id="GO:0051301">
    <property type="term" value="P:cell division"/>
    <property type="evidence" value="ECO:0007669"/>
    <property type="project" value="UniProtKB-KW"/>
</dbReference>
<name>A0A7G9GCT7_9FIRM</name>
<evidence type="ECO:0000256" key="2">
    <source>
        <dbReference type="ARBA" id="ARBA00004496"/>
    </source>
</evidence>
<dbReference type="Proteomes" id="UP000515860">
    <property type="component" value="Chromosome"/>
</dbReference>
<dbReference type="GO" id="GO:0006457">
    <property type="term" value="P:protein folding"/>
    <property type="evidence" value="ECO:0007669"/>
    <property type="project" value="InterPro"/>
</dbReference>